<dbReference type="Proteomes" id="UP000186817">
    <property type="component" value="Unassembled WGS sequence"/>
</dbReference>
<proteinExistence type="predicted"/>
<dbReference type="AlphaFoldDB" id="A0A1Q9EEY8"/>
<evidence type="ECO:0000313" key="2">
    <source>
        <dbReference type="Proteomes" id="UP000186817"/>
    </source>
</evidence>
<reference evidence="1 2" key="1">
    <citation type="submission" date="2016-02" db="EMBL/GenBank/DDBJ databases">
        <title>Genome analysis of coral dinoflagellate symbionts highlights evolutionary adaptations to a symbiotic lifestyle.</title>
        <authorList>
            <person name="Aranda M."/>
            <person name="Li Y."/>
            <person name="Liew Y.J."/>
            <person name="Baumgarten S."/>
            <person name="Simakov O."/>
            <person name="Wilson M."/>
            <person name="Piel J."/>
            <person name="Ashoor H."/>
            <person name="Bougouffa S."/>
            <person name="Bajic V.B."/>
            <person name="Ryu T."/>
            <person name="Ravasi T."/>
            <person name="Bayer T."/>
            <person name="Micklem G."/>
            <person name="Kim H."/>
            <person name="Bhak J."/>
            <person name="Lajeunesse T.C."/>
            <person name="Voolstra C.R."/>
        </authorList>
    </citation>
    <scope>NUCLEOTIDE SEQUENCE [LARGE SCALE GENOMIC DNA]</scope>
    <source>
        <strain evidence="1 2">CCMP2467</strain>
    </source>
</reference>
<dbReference type="EMBL" id="LSRX01000171">
    <property type="protein sequence ID" value="OLQ05947.1"/>
    <property type="molecule type" value="Genomic_DNA"/>
</dbReference>
<accession>A0A1Q9EEY8</accession>
<gene>
    <name evidence="1" type="ORF">AK812_SmicGene10782</name>
</gene>
<comment type="caution">
    <text evidence="1">The sequence shown here is derived from an EMBL/GenBank/DDBJ whole genome shotgun (WGS) entry which is preliminary data.</text>
</comment>
<evidence type="ECO:0000313" key="1">
    <source>
        <dbReference type="EMBL" id="OLQ05947.1"/>
    </source>
</evidence>
<sequence>MGGQQQKVAPRVHVRSDGAVLLYLRLHGFETSFEQTDDLLELRRFRPRFLDLFDLCRQSTELRAQQSQLRREEGDPVDLLLLSRTLCLQAGHECRAGEDYGYCYGQGGAVLNEKMLQGQQLL</sequence>
<organism evidence="1 2">
    <name type="scientific">Symbiodinium microadriaticum</name>
    <name type="common">Dinoflagellate</name>
    <name type="synonym">Zooxanthella microadriatica</name>
    <dbReference type="NCBI Taxonomy" id="2951"/>
    <lineage>
        <taxon>Eukaryota</taxon>
        <taxon>Sar</taxon>
        <taxon>Alveolata</taxon>
        <taxon>Dinophyceae</taxon>
        <taxon>Suessiales</taxon>
        <taxon>Symbiodiniaceae</taxon>
        <taxon>Symbiodinium</taxon>
    </lineage>
</organism>
<name>A0A1Q9EEY8_SYMMI</name>
<protein>
    <submittedName>
        <fullName evidence="1">Uncharacterized protein</fullName>
    </submittedName>
</protein>
<keyword evidence="2" id="KW-1185">Reference proteome</keyword>